<organism evidence="1 2">
    <name type="scientific">Candidatus Methanofastidiosum methylothiophilum</name>
    <dbReference type="NCBI Taxonomy" id="1705564"/>
    <lineage>
        <taxon>Archaea</taxon>
        <taxon>Methanobacteriati</taxon>
        <taxon>Methanobacteriota</taxon>
        <taxon>Stenosarchaea group</taxon>
        <taxon>Candidatus Methanofastidiosia</taxon>
        <taxon>Candidatus Methanofastidiosales</taxon>
        <taxon>Candidatus Methanofastidiosaceae</taxon>
        <taxon>Candidatus Methanofastidiosum</taxon>
    </lineage>
</organism>
<gene>
    <name evidence="1" type="ORF">AMQ74_01420</name>
</gene>
<name>A0A150IX40_9EURY</name>
<evidence type="ECO:0000313" key="2">
    <source>
        <dbReference type="Proteomes" id="UP000075578"/>
    </source>
</evidence>
<proteinExistence type="predicted"/>
<reference evidence="1 2" key="1">
    <citation type="journal article" date="2016" name="ISME J.">
        <title>Chasing the elusive Euryarchaeota class WSA2: genomes reveal a uniquely fastidious methyl-reducing methanogen.</title>
        <authorList>
            <person name="Nobu M.K."/>
            <person name="Narihiro T."/>
            <person name="Kuroda K."/>
            <person name="Mei R."/>
            <person name="Liu W.T."/>
        </authorList>
    </citation>
    <scope>NUCLEOTIDE SEQUENCE [LARGE SCALE GENOMIC DNA]</scope>
    <source>
        <strain evidence="1">U1lsi0528_Bin089</strain>
    </source>
</reference>
<dbReference type="Proteomes" id="UP000075578">
    <property type="component" value="Unassembled WGS sequence"/>
</dbReference>
<sequence>MFKRIFLIVDAGLEVRIVSMYATLFSKSSKASFFLVPYTNSKGVLENIDFIKKIAKEEGLVPEILDIKDDILYDLNKIIRDKDSIKKAGKWPILHW</sequence>
<evidence type="ECO:0000313" key="1">
    <source>
        <dbReference type="EMBL" id="KYC49468.1"/>
    </source>
</evidence>
<dbReference type="EMBL" id="LNGD01000103">
    <property type="protein sequence ID" value="KYC49468.1"/>
    <property type="molecule type" value="Genomic_DNA"/>
</dbReference>
<comment type="caution">
    <text evidence="1">The sequence shown here is derived from an EMBL/GenBank/DDBJ whole genome shotgun (WGS) entry which is preliminary data.</text>
</comment>
<protein>
    <submittedName>
        <fullName evidence="1">Uncharacterized protein</fullName>
    </submittedName>
</protein>
<accession>A0A150IX40</accession>
<dbReference type="AlphaFoldDB" id="A0A150IX40"/>